<comment type="caution">
    <text evidence="1">The sequence shown here is derived from an EMBL/GenBank/DDBJ whole genome shotgun (WGS) entry which is preliminary data.</text>
</comment>
<reference evidence="1" key="1">
    <citation type="submission" date="2019-08" db="EMBL/GenBank/DDBJ databases">
        <authorList>
            <person name="Kucharzyk K."/>
            <person name="Murdoch R.W."/>
            <person name="Higgins S."/>
            <person name="Loffler F."/>
        </authorList>
    </citation>
    <scope>NUCLEOTIDE SEQUENCE</scope>
</reference>
<dbReference type="AlphaFoldDB" id="A0A644X385"/>
<accession>A0A644X385</accession>
<dbReference type="EMBL" id="VSSQ01001682">
    <property type="protein sequence ID" value="MPM10351.1"/>
    <property type="molecule type" value="Genomic_DNA"/>
</dbReference>
<protein>
    <submittedName>
        <fullName evidence="1">Uncharacterized protein</fullName>
    </submittedName>
</protein>
<gene>
    <name evidence="1" type="ORF">SDC9_56682</name>
</gene>
<organism evidence="1">
    <name type="scientific">bioreactor metagenome</name>
    <dbReference type="NCBI Taxonomy" id="1076179"/>
    <lineage>
        <taxon>unclassified sequences</taxon>
        <taxon>metagenomes</taxon>
        <taxon>ecological metagenomes</taxon>
    </lineage>
</organism>
<name>A0A644X385_9ZZZZ</name>
<proteinExistence type="predicted"/>
<sequence length="59" mass="6574">MPGVDFLNIDKHHHVVHARFLNKRQELGYLQLVVETGVAAETEAVAERVGHETVLLNGD</sequence>
<evidence type="ECO:0000313" key="1">
    <source>
        <dbReference type="EMBL" id="MPM10351.1"/>
    </source>
</evidence>